<dbReference type="OrthoDB" id="9790710at2"/>
<dbReference type="InterPro" id="IPR028098">
    <property type="entry name" value="Glyco_trans_4-like_N"/>
</dbReference>
<comment type="caution">
    <text evidence="3">The sequence shown here is derived from an EMBL/GenBank/DDBJ whole genome shotgun (WGS) entry which is preliminary data.</text>
</comment>
<keyword evidence="3" id="KW-0808">Transferase</keyword>
<dbReference type="PANTHER" id="PTHR45947">
    <property type="entry name" value="SULFOQUINOVOSYL TRANSFERASE SQD2"/>
    <property type="match status" value="1"/>
</dbReference>
<dbReference type="CDD" id="cd03801">
    <property type="entry name" value="GT4_PimA-like"/>
    <property type="match status" value="1"/>
</dbReference>
<proteinExistence type="predicted"/>
<dbReference type="AlphaFoldDB" id="A0A2P8FAK2"/>
<reference evidence="3 4" key="1">
    <citation type="submission" date="2018-03" db="EMBL/GenBank/DDBJ databases">
        <title>Genomic Encyclopedia of Archaeal and Bacterial Type Strains, Phase II (KMG-II): from individual species to whole genera.</title>
        <authorList>
            <person name="Goeker M."/>
        </authorList>
    </citation>
    <scope>NUCLEOTIDE SEQUENCE [LARGE SCALE GENOMIC DNA]</scope>
    <source>
        <strain evidence="3 4">DSM 100673</strain>
    </source>
</reference>
<keyword evidence="3" id="KW-0328">Glycosyltransferase</keyword>
<dbReference type="Pfam" id="PF13439">
    <property type="entry name" value="Glyco_transf_4"/>
    <property type="match status" value="1"/>
</dbReference>
<evidence type="ECO:0000259" key="2">
    <source>
        <dbReference type="Pfam" id="PF13439"/>
    </source>
</evidence>
<keyword evidence="4" id="KW-1185">Reference proteome</keyword>
<evidence type="ECO:0000313" key="4">
    <source>
        <dbReference type="Proteomes" id="UP000240418"/>
    </source>
</evidence>
<dbReference type="SUPFAM" id="SSF53756">
    <property type="entry name" value="UDP-Glycosyltransferase/glycogen phosphorylase"/>
    <property type="match status" value="1"/>
</dbReference>
<name>A0A2P8FAK2_9RHOB</name>
<gene>
    <name evidence="3" type="ORF">CLV88_109119</name>
</gene>
<dbReference type="InterPro" id="IPR001296">
    <property type="entry name" value="Glyco_trans_1"/>
</dbReference>
<sequence length="368" mass="40496">MKIVQITPYAMNRPGGVQSHIRDLSAWLCDQGHEVRIVAPPGNAQIPGLMALGKCRNVSIHGTRFEMAHARREEIRACVEELRDWGAEVAHLHTPWTPMLAWQVWRALGVPSIGTFHATLPKMSVFDPTAWYLRRSAHYFNKRLKAVVVPSDAPLAQWNAAKAKPQPSVMAPAIDLSDWRVAGQNAVESDRLRVVYLGRLEERKGVAVLLEAWKRVHDERPEAELIIAGSGPEEGLLRDQVKHSDIGGVSFQPPPKDDAARELVASADLLVAPALYGESFGLILAEAMAAGTVPIAAANAGFASVLTGPGRELLVTPGESWGLCRKILDFAEHPAKLEQMRRWALSQAQRFDVRTVGPAYETLYRDAI</sequence>
<dbReference type="Proteomes" id="UP000240418">
    <property type="component" value="Unassembled WGS sequence"/>
</dbReference>
<dbReference type="RefSeq" id="WP_106609099.1">
    <property type="nucleotide sequence ID" value="NZ_PYGJ01000009.1"/>
</dbReference>
<protein>
    <submittedName>
        <fullName evidence="3">Phosphatidylinositol alpha-mannosyltransferase</fullName>
    </submittedName>
</protein>
<accession>A0A2P8FAK2</accession>
<dbReference type="GO" id="GO:0016757">
    <property type="term" value="F:glycosyltransferase activity"/>
    <property type="evidence" value="ECO:0007669"/>
    <property type="project" value="UniProtKB-KW"/>
</dbReference>
<dbReference type="InterPro" id="IPR050194">
    <property type="entry name" value="Glycosyltransferase_grp1"/>
</dbReference>
<organism evidence="3 4">
    <name type="scientific">Shimia abyssi</name>
    <dbReference type="NCBI Taxonomy" id="1662395"/>
    <lineage>
        <taxon>Bacteria</taxon>
        <taxon>Pseudomonadati</taxon>
        <taxon>Pseudomonadota</taxon>
        <taxon>Alphaproteobacteria</taxon>
        <taxon>Rhodobacterales</taxon>
        <taxon>Roseobacteraceae</taxon>
    </lineage>
</organism>
<dbReference type="EMBL" id="PYGJ01000009">
    <property type="protein sequence ID" value="PSL18734.1"/>
    <property type="molecule type" value="Genomic_DNA"/>
</dbReference>
<dbReference type="Pfam" id="PF00534">
    <property type="entry name" value="Glycos_transf_1"/>
    <property type="match status" value="1"/>
</dbReference>
<evidence type="ECO:0000259" key="1">
    <source>
        <dbReference type="Pfam" id="PF00534"/>
    </source>
</evidence>
<dbReference type="PANTHER" id="PTHR45947:SF3">
    <property type="entry name" value="SULFOQUINOVOSYL TRANSFERASE SQD2"/>
    <property type="match status" value="1"/>
</dbReference>
<feature type="domain" description="Glycosyl transferase family 1" evidence="1">
    <location>
        <begin position="184"/>
        <end position="342"/>
    </location>
</feature>
<dbReference type="Gene3D" id="3.40.50.2000">
    <property type="entry name" value="Glycogen Phosphorylase B"/>
    <property type="match status" value="2"/>
</dbReference>
<evidence type="ECO:0000313" key="3">
    <source>
        <dbReference type="EMBL" id="PSL18734.1"/>
    </source>
</evidence>
<feature type="domain" description="Glycosyltransferase subfamily 4-like N-terminal" evidence="2">
    <location>
        <begin position="14"/>
        <end position="175"/>
    </location>
</feature>